<dbReference type="EMBL" id="MLAK01001069">
    <property type="protein sequence ID" value="OHS98231.1"/>
    <property type="molecule type" value="Genomic_DNA"/>
</dbReference>
<evidence type="ECO:0000256" key="2">
    <source>
        <dbReference type="ARBA" id="ARBA00023015"/>
    </source>
</evidence>
<evidence type="ECO:0000259" key="5">
    <source>
        <dbReference type="Pfam" id="PF04153"/>
    </source>
</evidence>
<gene>
    <name evidence="6" type="ORF">TRFO_35434</name>
</gene>
<dbReference type="Pfam" id="PF04153">
    <property type="entry name" value="NOT2_3_5_C"/>
    <property type="match status" value="1"/>
</dbReference>
<feature type="region of interest" description="Disordered" evidence="4">
    <location>
        <begin position="1"/>
        <end position="21"/>
    </location>
</feature>
<evidence type="ECO:0000313" key="6">
    <source>
        <dbReference type="EMBL" id="OHS98231.1"/>
    </source>
</evidence>
<evidence type="ECO:0000256" key="1">
    <source>
        <dbReference type="ARBA" id="ARBA00007682"/>
    </source>
</evidence>
<feature type="domain" description="NOT2/NOT3/NOT5 C-terminal" evidence="5">
    <location>
        <begin position="84"/>
        <end position="195"/>
    </location>
</feature>
<sequence length="200" mass="24005">MNKGSIPRKPQEKKRDAEDFSALISLPRMGPSLPTNHPAQMFQPIDVKIPENLLQTDPTQQDYEKALFSSFDLIPDVPYELHDYEPQNPADVPPYFPKLPNMKLFQPEFLKNYDLNTLFYIFFYFPGTTQQFFAGKELKKRNWVYHKVYQTWYHRLSEPSEKTDEYEIAKFEYFDHHSQEWWRIKQSDVFKLEYSLVDCD</sequence>
<dbReference type="PANTHER" id="PTHR23326">
    <property type="entry name" value="CCR4 NOT-RELATED"/>
    <property type="match status" value="1"/>
</dbReference>
<dbReference type="VEuPathDB" id="TrichDB:TRFO_35434"/>
<keyword evidence="2" id="KW-0805">Transcription regulation</keyword>
<comment type="caution">
    <text evidence="6">The sequence shown here is derived from an EMBL/GenBank/DDBJ whole genome shotgun (WGS) entry which is preliminary data.</text>
</comment>
<evidence type="ECO:0000313" key="7">
    <source>
        <dbReference type="Proteomes" id="UP000179807"/>
    </source>
</evidence>
<accession>A0A1J4JIQ7</accession>
<evidence type="ECO:0000256" key="3">
    <source>
        <dbReference type="ARBA" id="ARBA00023163"/>
    </source>
</evidence>
<dbReference type="AlphaFoldDB" id="A0A1J4JIQ7"/>
<dbReference type="GO" id="GO:0030015">
    <property type="term" value="C:CCR4-NOT core complex"/>
    <property type="evidence" value="ECO:0007669"/>
    <property type="project" value="InterPro"/>
</dbReference>
<keyword evidence="3" id="KW-0804">Transcription</keyword>
<reference evidence="6" key="1">
    <citation type="submission" date="2016-10" db="EMBL/GenBank/DDBJ databases">
        <authorList>
            <person name="Benchimol M."/>
            <person name="Almeida L.G."/>
            <person name="Vasconcelos A.T."/>
            <person name="Perreira-Neves A."/>
            <person name="Rosa I.A."/>
            <person name="Tasca T."/>
            <person name="Bogo M.R."/>
            <person name="de Souza W."/>
        </authorList>
    </citation>
    <scope>NUCLEOTIDE SEQUENCE [LARGE SCALE GENOMIC DNA]</scope>
    <source>
        <strain evidence="6">K</strain>
    </source>
</reference>
<dbReference type="GeneID" id="94844956"/>
<dbReference type="InterPro" id="IPR038635">
    <property type="entry name" value="CCR4-NOT_su2/3/5_C_sf"/>
</dbReference>
<feature type="compositionally biased region" description="Basic and acidic residues" evidence="4">
    <location>
        <begin position="9"/>
        <end position="18"/>
    </location>
</feature>
<dbReference type="Gene3D" id="2.30.30.1020">
    <property type="entry name" value="CCR4-NOT complex subunit 2/3/5, C-terminal domain"/>
    <property type="match status" value="1"/>
</dbReference>
<organism evidence="6 7">
    <name type="scientific">Tritrichomonas foetus</name>
    <dbReference type="NCBI Taxonomy" id="1144522"/>
    <lineage>
        <taxon>Eukaryota</taxon>
        <taxon>Metamonada</taxon>
        <taxon>Parabasalia</taxon>
        <taxon>Tritrichomonadida</taxon>
        <taxon>Tritrichomonadidae</taxon>
        <taxon>Tritrichomonas</taxon>
    </lineage>
</organism>
<dbReference type="RefSeq" id="XP_068351368.1">
    <property type="nucleotide sequence ID" value="XM_068510252.1"/>
</dbReference>
<dbReference type="GO" id="GO:0006355">
    <property type="term" value="P:regulation of DNA-templated transcription"/>
    <property type="evidence" value="ECO:0007669"/>
    <property type="project" value="InterPro"/>
</dbReference>
<evidence type="ECO:0000256" key="4">
    <source>
        <dbReference type="SAM" id="MobiDB-lite"/>
    </source>
</evidence>
<keyword evidence="7" id="KW-1185">Reference proteome</keyword>
<protein>
    <recommendedName>
        <fullName evidence="5">NOT2/NOT3/NOT5 C-terminal domain-containing protein</fullName>
    </recommendedName>
</protein>
<dbReference type="OrthoDB" id="293823at2759"/>
<proteinExistence type="inferred from homology"/>
<name>A0A1J4JIQ7_9EUKA</name>
<dbReference type="InterPro" id="IPR007282">
    <property type="entry name" value="NOT2/3/5_C"/>
</dbReference>
<dbReference type="InterPro" id="IPR040168">
    <property type="entry name" value="Not2/3/5"/>
</dbReference>
<dbReference type="Proteomes" id="UP000179807">
    <property type="component" value="Unassembled WGS sequence"/>
</dbReference>
<comment type="similarity">
    <text evidence="1">Belongs to the CNOT2/3/5 family.</text>
</comment>